<evidence type="ECO:0000313" key="1">
    <source>
        <dbReference type="EMBL" id="KVE23352.1"/>
    </source>
</evidence>
<comment type="caution">
    <text evidence="1">The sequence shown here is derived from an EMBL/GenBank/DDBJ whole genome shotgun (WGS) entry which is preliminary data.</text>
</comment>
<dbReference type="Proteomes" id="UP000062788">
    <property type="component" value="Unassembled WGS sequence"/>
</dbReference>
<dbReference type="AlphaFoldDB" id="A0A103DV86"/>
<dbReference type="EMBL" id="LOWA01000059">
    <property type="protein sequence ID" value="KVE23352.1"/>
    <property type="molecule type" value="Genomic_DNA"/>
</dbReference>
<gene>
    <name evidence="1" type="ORF">WS67_02420</name>
</gene>
<keyword evidence="2" id="KW-1185">Reference proteome</keyword>
<accession>A0A103DV86</accession>
<organism evidence="1 2">
    <name type="scientific">Burkholderia singularis</name>
    <dbReference type="NCBI Taxonomy" id="1503053"/>
    <lineage>
        <taxon>Bacteria</taxon>
        <taxon>Pseudomonadati</taxon>
        <taxon>Pseudomonadota</taxon>
        <taxon>Betaproteobacteria</taxon>
        <taxon>Burkholderiales</taxon>
        <taxon>Burkholderiaceae</taxon>
        <taxon>Burkholderia</taxon>
        <taxon>pseudomallei group</taxon>
    </lineage>
</organism>
<evidence type="ECO:0000313" key="2">
    <source>
        <dbReference type="Proteomes" id="UP000062788"/>
    </source>
</evidence>
<name>A0A103DV86_9BURK</name>
<proteinExistence type="predicted"/>
<sequence>MTKMQRRARCRRFPCSGALGATGVSDASRAWIAVSRQSARYERFDGALASGARAAAGRLTGRLAAQRLQARAQAPALVTGAAR</sequence>
<protein>
    <submittedName>
        <fullName evidence="1">Uncharacterized protein</fullName>
    </submittedName>
</protein>
<reference evidence="1 2" key="1">
    <citation type="submission" date="2015-11" db="EMBL/GenBank/DDBJ databases">
        <title>Expanding the genomic diversity of Burkholderia species for the development of highly accurate diagnostics.</title>
        <authorList>
            <person name="Sahl J."/>
            <person name="Keim P."/>
            <person name="Wagner D."/>
        </authorList>
    </citation>
    <scope>NUCLEOTIDE SEQUENCE [LARGE SCALE GENOMIC DNA]</scope>
    <source>
        <strain evidence="1 2">TSV85</strain>
    </source>
</reference>